<keyword evidence="1" id="KW-0456">Lyase</keyword>
<keyword evidence="4" id="KW-1185">Reference proteome</keyword>
<dbReference type="EMBL" id="CP070619">
    <property type="protein sequence ID" value="QSE90703.1"/>
    <property type="molecule type" value="Genomic_DNA"/>
</dbReference>
<organism evidence="3 4">
    <name type="scientific">Rhodococcus pseudokoreensis</name>
    <dbReference type="NCBI Taxonomy" id="2811421"/>
    <lineage>
        <taxon>Bacteria</taxon>
        <taxon>Bacillati</taxon>
        <taxon>Actinomycetota</taxon>
        <taxon>Actinomycetes</taxon>
        <taxon>Mycobacteriales</taxon>
        <taxon>Nocardiaceae</taxon>
        <taxon>Rhodococcus</taxon>
    </lineage>
</organism>
<gene>
    <name evidence="3" type="ORF">JWS13_19780</name>
</gene>
<feature type="domain" description="Amidohydrolase-related" evidence="2">
    <location>
        <begin position="3"/>
        <end position="259"/>
    </location>
</feature>
<reference evidence="3 4" key="1">
    <citation type="journal article" date="2021" name="Microbiol. Resour. Announc.">
        <title>Complete Genome Sequences of Two Rhodococcus sp. Strains with Large and Linear Chromosomes, Isolated from Apple Rhizosphere.</title>
        <authorList>
            <person name="Benning S."/>
            <person name="Brugnone N."/>
            <person name="Siani R."/>
            <person name="Kublik S."/>
            <person name="Schloter M."/>
            <person name="Rad V."/>
        </authorList>
    </citation>
    <scope>NUCLEOTIDE SEQUENCE [LARGE SCALE GENOMIC DNA]</scope>
    <source>
        <strain evidence="3 4">R79</strain>
    </source>
</reference>
<protein>
    <submittedName>
        <fullName evidence="3">Amidohydrolase family protein</fullName>
    </submittedName>
</protein>
<evidence type="ECO:0000259" key="2">
    <source>
        <dbReference type="Pfam" id="PF04909"/>
    </source>
</evidence>
<evidence type="ECO:0000313" key="4">
    <source>
        <dbReference type="Proteomes" id="UP000662986"/>
    </source>
</evidence>
<dbReference type="Gene3D" id="3.20.20.140">
    <property type="entry name" value="Metal-dependent hydrolases"/>
    <property type="match status" value="1"/>
</dbReference>
<dbReference type="InterPro" id="IPR032465">
    <property type="entry name" value="ACMSD"/>
</dbReference>
<dbReference type="RefSeq" id="WP_206007127.1">
    <property type="nucleotide sequence ID" value="NZ_CP070619.1"/>
</dbReference>
<reference evidence="3 4" key="2">
    <citation type="journal article" date="2022" name="Arch. Microbiol.">
        <title>Rhodococcus pseudokoreensis sp. nov. isolated from the rhizosphere of young M26 apple rootstocks.</title>
        <authorList>
            <person name="Kampfer P."/>
            <person name="Glaeser S.P."/>
            <person name="Blom J."/>
            <person name="Wolf J."/>
            <person name="Benning S."/>
            <person name="Schloter M."/>
            <person name="Neumann-Schaal M."/>
        </authorList>
    </citation>
    <scope>NUCLEOTIDE SEQUENCE [LARGE SCALE GENOMIC DNA]</scope>
    <source>
        <strain evidence="3 4">R79</strain>
    </source>
</reference>
<dbReference type="InterPro" id="IPR032466">
    <property type="entry name" value="Metal_Hydrolase"/>
</dbReference>
<dbReference type="CDD" id="cd01292">
    <property type="entry name" value="metallo-dependent_hydrolases"/>
    <property type="match status" value="1"/>
</dbReference>
<dbReference type="Pfam" id="PF04909">
    <property type="entry name" value="Amidohydro_2"/>
    <property type="match status" value="1"/>
</dbReference>
<dbReference type="PANTHER" id="PTHR21240">
    <property type="entry name" value="2-AMINO-3-CARBOXYLMUCONATE-6-SEMIALDEHYDE DECARBOXYLASE"/>
    <property type="match status" value="1"/>
</dbReference>
<evidence type="ECO:0000256" key="1">
    <source>
        <dbReference type="ARBA" id="ARBA00023239"/>
    </source>
</evidence>
<sequence>MIIDAHTHMWPDAVAKRALAGSVPDLERRGDGTASGLKESMAAAGIDRSVCLAVANDGAAVDKANKFSGSLDPDYFIGVGSVHPELSAEENVESLRRHGLKGVKIHPFFQKYALDDPRMDRLFDAMQGEFAVIIHIGSISTASSEGVCSPSMLAELIRKFPRLDVIACHFGGYRQFQAAVDTVVGLPVYLDTSWPPSLAELNPADVRKAIEAHGPERIIFASDWPMADQGREIQAVRELGLPDSDVDNILGLNLARLLKISS</sequence>
<evidence type="ECO:0000313" key="3">
    <source>
        <dbReference type="EMBL" id="QSE90703.1"/>
    </source>
</evidence>
<dbReference type="SUPFAM" id="SSF51556">
    <property type="entry name" value="Metallo-dependent hydrolases"/>
    <property type="match status" value="1"/>
</dbReference>
<accession>A0A974W3L0</accession>
<proteinExistence type="predicted"/>
<dbReference type="PANTHER" id="PTHR21240:SF28">
    <property type="entry name" value="ISO-OROTATE DECARBOXYLASE (EUROFUNG)"/>
    <property type="match status" value="1"/>
</dbReference>
<dbReference type="Proteomes" id="UP000662986">
    <property type="component" value="Chromosome"/>
</dbReference>
<name>A0A974W3L0_9NOCA</name>
<dbReference type="InterPro" id="IPR006680">
    <property type="entry name" value="Amidohydro-rel"/>
</dbReference>